<accession>A0A0L8FR61</accession>
<reference evidence="1" key="1">
    <citation type="submission" date="2015-07" db="EMBL/GenBank/DDBJ databases">
        <title>MeaNS - Measles Nucleotide Surveillance Program.</title>
        <authorList>
            <person name="Tran T."/>
            <person name="Druce J."/>
        </authorList>
    </citation>
    <scope>NUCLEOTIDE SEQUENCE</scope>
    <source>
        <strain evidence="1">UCB-OBI-ISO-001</strain>
        <tissue evidence="1">Gonad</tissue>
    </source>
</reference>
<name>A0A0L8FR61_OCTBM</name>
<dbReference type="EMBL" id="KQ427372">
    <property type="protein sequence ID" value="KOF67128.1"/>
    <property type="molecule type" value="Genomic_DNA"/>
</dbReference>
<protein>
    <submittedName>
        <fullName evidence="1">Uncharacterized protein</fullName>
    </submittedName>
</protein>
<gene>
    <name evidence="1" type="ORF">OCBIM_22010393mg</name>
</gene>
<sequence length="51" mass="6145">MPDFTIQGLFSVQKPRFQTIQLWLHNCYMLPIFKNHHLALHDSHMIYKSSM</sequence>
<organism evidence="1">
    <name type="scientific">Octopus bimaculoides</name>
    <name type="common">California two-spotted octopus</name>
    <dbReference type="NCBI Taxonomy" id="37653"/>
    <lineage>
        <taxon>Eukaryota</taxon>
        <taxon>Metazoa</taxon>
        <taxon>Spiralia</taxon>
        <taxon>Lophotrochozoa</taxon>
        <taxon>Mollusca</taxon>
        <taxon>Cephalopoda</taxon>
        <taxon>Coleoidea</taxon>
        <taxon>Octopodiformes</taxon>
        <taxon>Octopoda</taxon>
        <taxon>Incirrata</taxon>
        <taxon>Octopodidae</taxon>
        <taxon>Octopus</taxon>
    </lineage>
</organism>
<evidence type="ECO:0000313" key="1">
    <source>
        <dbReference type="EMBL" id="KOF67128.1"/>
    </source>
</evidence>
<dbReference type="AlphaFoldDB" id="A0A0L8FR61"/>
<proteinExistence type="predicted"/>